<reference evidence="3 4" key="1">
    <citation type="journal article" date="2010" name="Nature">
        <title>Genome sequence of the palaeopolyploid soybean.</title>
        <authorList>
            <person name="Schmutz J."/>
            <person name="Cannon S.B."/>
            <person name="Schlueter J."/>
            <person name="Ma J."/>
            <person name="Mitros T."/>
            <person name="Nelson W."/>
            <person name="Hyten D.L."/>
            <person name="Song Q."/>
            <person name="Thelen J.J."/>
            <person name="Cheng J."/>
            <person name="Xu D."/>
            <person name="Hellsten U."/>
            <person name="May G.D."/>
            <person name="Yu Y."/>
            <person name="Sakurai T."/>
            <person name="Umezawa T."/>
            <person name="Bhattacharyya M.K."/>
            <person name="Sandhu D."/>
            <person name="Valliyodan B."/>
            <person name="Lindquist E."/>
            <person name="Peto M."/>
            <person name="Grant D."/>
            <person name="Shu S."/>
            <person name="Goodstein D."/>
            <person name="Barry K."/>
            <person name="Futrell-Griggs M."/>
            <person name="Abernathy B."/>
            <person name="Du J."/>
            <person name="Tian Z."/>
            <person name="Zhu L."/>
            <person name="Gill N."/>
            <person name="Joshi T."/>
            <person name="Libault M."/>
            <person name="Sethuraman A."/>
            <person name="Zhang X.-C."/>
            <person name="Shinozaki K."/>
            <person name="Nguyen H.T."/>
            <person name="Wing R.A."/>
            <person name="Cregan P."/>
            <person name="Specht J."/>
            <person name="Grimwood J."/>
            <person name="Rokhsar D."/>
            <person name="Stacey G."/>
            <person name="Shoemaker R.C."/>
            <person name="Jackson S.A."/>
        </authorList>
    </citation>
    <scope>NUCLEOTIDE SEQUENCE [LARGE SCALE GENOMIC DNA]</scope>
    <source>
        <strain evidence="4">cv. Williams 82</strain>
        <tissue evidence="3">Callus</tissue>
    </source>
</reference>
<evidence type="ECO:0000313" key="3">
    <source>
        <dbReference type="EMBL" id="KRH38654.1"/>
    </source>
</evidence>
<proteinExistence type="inferred from homology"/>
<dbReference type="SUPFAM" id="SSF53474">
    <property type="entry name" value="alpha/beta-Hydrolases"/>
    <property type="match status" value="1"/>
</dbReference>
<dbReference type="EnsemblPlants" id="KRH38654">
    <property type="protein sequence ID" value="KRH38654"/>
    <property type="gene ID" value="GLYMA_09G149300"/>
</dbReference>
<accession>A0A0R0I8Q2</accession>
<dbReference type="Gene3D" id="3.40.50.1820">
    <property type="entry name" value="alpha/beta hydrolase"/>
    <property type="match status" value="1"/>
</dbReference>
<dbReference type="Gramene" id="KRH38654">
    <property type="protein sequence ID" value="KRH38654"/>
    <property type="gene ID" value="GLYMA_09G149300"/>
</dbReference>
<reference evidence="3" key="3">
    <citation type="submission" date="2018-07" db="EMBL/GenBank/DDBJ databases">
        <title>WGS assembly of Glycine max.</title>
        <authorList>
            <person name="Schmutz J."/>
            <person name="Cannon S."/>
            <person name="Schlueter J."/>
            <person name="Ma J."/>
            <person name="Mitros T."/>
            <person name="Nelson W."/>
            <person name="Hyten D."/>
            <person name="Song Q."/>
            <person name="Thelen J."/>
            <person name="Cheng J."/>
            <person name="Xu D."/>
            <person name="Hellsten U."/>
            <person name="May G."/>
            <person name="Yu Y."/>
            <person name="Sakurai T."/>
            <person name="Umezawa T."/>
            <person name="Bhattacharyya M."/>
            <person name="Sandhu D."/>
            <person name="Valliyodan B."/>
            <person name="Lindquist E."/>
            <person name="Peto M."/>
            <person name="Grant D."/>
            <person name="Shu S."/>
            <person name="Goodstein D."/>
            <person name="Barry K."/>
            <person name="Futrell-Griggs M."/>
            <person name="Abernathy B."/>
            <person name="Du J."/>
            <person name="Tian Z."/>
            <person name="Zhu L."/>
            <person name="Gill N."/>
            <person name="Joshi T."/>
            <person name="Libault M."/>
            <person name="Sethuraman A."/>
            <person name="Zhang X."/>
            <person name="Shinozaki K."/>
            <person name="Nguyen H."/>
            <person name="Wing R."/>
            <person name="Cregan P."/>
            <person name="Specht J."/>
            <person name="Grimwood J."/>
            <person name="Rokhsar D."/>
            <person name="Stacey G."/>
            <person name="Shoemaker R."/>
            <person name="Jackson S."/>
        </authorList>
    </citation>
    <scope>NUCLEOTIDE SEQUENCE</scope>
    <source>
        <tissue evidence="3">Callus</tissue>
    </source>
</reference>
<gene>
    <name evidence="3" type="ORF">GLYMA_09G149300</name>
</gene>
<evidence type="ECO:0000256" key="1">
    <source>
        <dbReference type="ARBA" id="ARBA00010515"/>
    </source>
</evidence>
<protein>
    <recommendedName>
        <fullName evidence="2">Alpha/beta hydrolase fold-3 domain-containing protein</fullName>
    </recommendedName>
</protein>
<name>A0A0R0I8Q2_SOYBN</name>
<dbReference type="EMBL" id="CM000842">
    <property type="protein sequence ID" value="KRH38654.1"/>
    <property type="molecule type" value="Genomic_DNA"/>
</dbReference>
<dbReference type="OrthoDB" id="408631at2759"/>
<organism evidence="3">
    <name type="scientific">Glycine max</name>
    <name type="common">Soybean</name>
    <name type="synonym">Glycine hispida</name>
    <dbReference type="NCBI Taxonomy" id="3847"/>
    <lineage>
        <taxon>Eukaryota</taxon>
        <taxon>Viridiplantae</taxon>
        <taxon>Streptophyta</taxon>
        <taxon>Embryophyta</taxon>
        <taxon>Tracheophyta</taxon>
        <taxon>Spermatophyta</taxon>
        <taxon>Magnoliopsida</taxon>
        <taxon>eudicotyledons</taxon>
        <taxon>Gunneridae</taxon>
        <taxon>Pentapetalae</taxon>
        <taxon>rosids</taxon>
        <taxon>fabids</taxon>
        <taxon>Fabales</taxon>
        <taxon>Fabaceae</taxon>
        <taxon>Papilionoideae</taxon>
        <taxon>50 kb inversion clade</taxon>
        <taxon>NPAAA clade</taxon>
        <taxon>indigoferoid/millettioid clade</taxon>
        <taxon>Phaseoleae</taxon>
        <taxon>Glycine</taxon>
        <taxon>Glycine subgen. Soja</taxon>
    </lineage>
</organism>
<evidence type="ECO:0000259" key="2">
    <source>
        <dbReference type="Pfam" id="PF07859"/>
    </source>
</evidence>
<sequence>MSKQPIDPYKHLDMVLNLNGTLTRLRHIPHTAPSSDPTLPVLTKDLTINQQNNTWLYLFLPRIALSPNPKNATSTMFHHFCAPMSAAFPAVVTSVKYHLAPEHHFTTTYDDTVEALEFIRDNNDEYCYLMGSSVRATIAYFMGLRAIDMARDLEPLKIRGLILCQVFFGGTQRCESEIRLKDDEVVPLCVIDMFWELALPVGVNRDHEYCNLRVEKWVGKLGMMKELGWRVLVSGNDGDPVIDREKDLVVLLEEKGVDVVSDFDIDGCHGVEYADESKANQLILVVKRFVS</sequence>
<dbReference type="InterPro" id="IPR029058">
    <property type="entry name" value="AB_hydrolase_fold"/>
</dbReference>
<evidence type="ECO:0000313" key="5">
    <source>
        <dbReference type="Proteomes" id="UP000008827"/>
    </source>
</evidence>
<dbReference type="Pfam" id="PF07859">
    <property type="entry name" value="Abhydrolase_3"/>
    <property type="match status" value="1"/>
</dbReference>
<dbReference type="AlphaFoldDB" id="A0A0R0I8Q2"/>
<evidence type="ECO:0000313" key="4">
    <source>
        <dbReference type="EnsemblPlants" id="KRH38654"/>
    </source>
</evidence>
<dbReference type="OMA" id="DEYCYLM"/>
<dbReference type="GO" id="GO:0016787">
    <property type="term" value="F:hydrolase activity"/>
    <property type="evidence" value="ECO:0007669"/>
    <property type="project" value="InterPro"/>
</dbReference>
<feature type="domain" description="Alpha/beta hydrolase fold-3" evidence="2">
    <location>
        <begin position="76"/>
        <end position="270"/>
    </location>
</feature>
<dbReference type="InterPro" id="IPR013094">
    <property type="entry name" value="AB_hydrolase_3"/>
</dbReference>
<dbReference type="PANTHER" id="PTHR23024:SF654">
    <property type="entry name" value="RECEPTOR GID1, PUTATIVE-RELATED"/>
    <property type="match status" value="1"/>
</dbReference>
<keyword evidence="5" id="KW-1185">Reference proteome</keyword>
<dbReference type="PaxDb" id="3847-GLYMA09G27500.1"/>
<comment type="similarity">
    <text evidence="1">Belongs to the 'GDXG' lipolytic enzyme family.</text>
</comment>
<reference evidence="4" key="2">
    <citation type="submission" date="2018-02" db="UniProtKB">
        <authorList>
            <consortium name="EnsemblPlants"/>
        </authorList>
    </citation>
    <scope>IDENTIFICATION</scope>
    <source>
        <strain evidence="4">Williams 82</strain>
    </source>
</reference>
<dbReference type="PANTHER" id="PTHR23024">
    <property type="entry name" value="ARYLACETAMIDE DEACETYLASE"/>
    <property type="match status" value="1"/>
</dbReference>
<dbReference type="InterPro" id="IPR050466">
    <property type="entry name" value="Carboxylest/Gibb_receptor"/>
</dbReference>
<dbReference type="InParanoid" id="A0A0R0I8Q2"/>
<dbReference type="Proteomes" id="UP000008827">
    <property type="component" value="Chromosome 9"/>
</dbReference>
<dbReference type="SMR" id="A0A0R0I8Q2"/>